<dbReference type="EMBL" id="KN838546">
    <property type="protein sequence ID" value="KIK07628.1"/>
    <property type="molecule type" value="Genomic_DNA"/>
</dbReference>
<dbReference type="OrthoDB" id="2367685at2759"/>
<evidence type="ECO:0000259" key="2">
    <source>
        <dbReference type="SMART" id="SM00456"/>
    </source>
</evidence>
<evidence type="ECO:0000313" key="4">
    <source>
        <dbReference type="Proteomes" id="UP000054477"/>
    </source>
</evidence>
<dbReference type="Gene3D" id="2.20.70.10">
    <property type="match status" value="1"/>
</dbReference>
<dbReference type="STRING" id="1095629.A0A0C9YHX9"/>
<protein>
    <recommendedName>
        <fullName evidence="2">WW domain-containing protein</fullName>
    </recommendedName>
</protein>
<proteinExistence type="predicted"/>
<accession>A0A0C9YHX9</accession>
<dbReference type="HOGENOM" id="CLU_1731748_0_0_1"/>
<evidence type="ECO:0000313" key="3">
    <source>
        <dbReference type="EMBL" id="KIK07628.1"/>
    </source>
</evidence>
<reference evidence="3 4" key="1">
    <citation type="submission" date="2014-04" db="EMBL/GenBank/DDBJ databases">
        <authorList>
            <consortium name="DOE Joint Genome Institute"/>
            <person name="Kuo A."/>
            <person name="Kohler A."/>
            <person name="Nagy L.G."/>
            <person name="Floudas D."/>
            <person name="Copeland A."/>
            <person name="Barry K.W."/>
            <person name="Cichocki N."/>
            <person name="Veneault-Fourrey C."/>
            <person name="LaButti K."/>
            <person name="Lindquist E.A."/>
            <person name="Lipzen A."/>
            <person name="Lundell T."/>
            <person name="Morin E."/>
            <person name="Murat C."/>
            <person name="Sun H."/>
            <person name="Tunlid A."/>
            <person name="Henrissat B."/>
            <person name="Grigoriev I.V."/>
            <person name="Hibbett D.S."/>
            <person name="Martin F."/>
            <person name="Nordberg H.P."/>
            <person name="Cantor M.N."/>
            <person name="Hua S.X."/>
        </authorList>
    </citation>
    <scope>NUCLEOTIDE SEQUENCE [LARGE SCALE GENOMIC DNA]</scope>
    <source>
        <strain evidence="3 4">LaAM-08-1</strain>
    </source>
</reference>
<sequence>MSTPPPYESQRNPDTRQLPPGWTSQYDSNYKAWFYVNTRADPPVTTWVHPLGAAPPPGPPPAPYSPPAGPPPPTNAGYNQGGGGQGYGYSNPQGGYSPGYGGGGNNYPQQQQPPYNRYDGGSSPQNWQHHRWYTPSSKGRPRNLGLAPEGC</sequence>
<feature type="domain" description="WW" evidence="2">
    <location>
        <begin position="17"/>
        <end position="52"/>
    </location>
</feature>
<dbReference type="SUPFAM" id="SSF51045">
    <property type="entry name" value="WW domain"/>
    <property type="match status" value="1"/>
</dbReference>
<feature type="region of interest" description="Disordered" evidence="1">
    <location>
        <begin position="1"/>
        <end position="24"/>
    </location>
</feature>
<gene>
    <name evidence="3" type="ORF">K443DRAFT_167685</name>
</gene>
<organism evidence="3 4">
    <name type="scientific">Laccaria amethystina LaAM-08-1</name>
    <dbReference type="NCBI Taxonomy" id="1095629"/>
    <lineage>
        <taxon>Eukaryota</taxon>
        <taxon>Fungi</taxon>
        <taxon>Dikarya</taxon>
        <taxon>Basidiomycota</taxon>
        <taxon>Agaricomycotina</taxon>
        <taxon>Agaricomycetes</taxon>
        <taxon>Agaricomycetidae</taxon>
        <taxon>Agaricales</taxon>
        <taxon>Agaricineae</taxon>
        <taxon>Hydnangiaceae</taxon>
        <taxon>Laccaria</taxon>
    </lineage>
</organism>
<reference evidence="4" key="2">
    <citation type="submission" date="2015-01" db="EMBL/GenBank/DDBJ databases">
        <title>Evolutionary Origins and Diversification of the Mycorrhizal Mutualists.</title>
        <authorList>
            <consortium name="DOE Joint Genome Institute"/>
            <consortium name="Mycorrhizal Genomics Consortium"/>
            <person name="Kohler A."/>
            <person name="Kuo A."/>
            <person name="Nagy L.G."/>
            <person name="Floudas D."/>
            <person name="Copeland A."/>
            <person name="Barry K.W."/>
            <person name="Cichocki N."/>
            <person name="Veneault-Fourrey C."/>
            <person name="LaButti K."/>
            <person name="Lindquist E.A."/>
            <person name="Lipzen A."/>
            <person name="Lundell T."/>
            <person name="Morin E."/>
            <person name="Murat C."/>
            <person name="Riley R."/>
            <person name="Ohm R."/>
            <person name="Sun H."/>
            <person name="Tunlid A."/>
            <person name="Henrissat B."/>
            <person name="Grigoriev I.V."/>
            <person name="Hibbett D.S."/>
            <person name="Martin F."/>
        </authorList>
    </citation>
    <scope>NUCLEOTIDE SEQUENCE [LARGE SCALE GENOMIC DNA]</scope>
    <source>
        <strain evidence="4">LaAM-08-1</strain>
    </source>
</reference>
<keyword evidence="4" id="KW-1185">Reference proteome</keyword>
<feature type="region of interest" description="Disordered" evidence="1">
    <location>
        <begin position="44"/>
        <end position="151"/>
    </location>
</feature>
<dbReference type="InterPro" id="IPR036020">
    <property type="entry name" value="WW_dom_sf"/>
</dbReference>
<dbReference type="AlphaFoldDB" id="A0A0C9YHX9"/>
<feature type="compositionally biased region" description="Pro residues" evidence="1">
    <location>
        <begin position="53"/>
        <end position="74"/>
    </location>
</feature>
<dbReference type="InterPro" id="IPR001202">
    <property type="entry name" value="WW_dom"/>
</dbReference>
<evidence type="ECO:0000256" key="1">
    <source>
        <dbReference type="SAM" id="MobiDB-lite"/>
    </source>
</evidence>
<feature type="compositionally biased region" description="Gly residues" evidence="1">
    <location>
        <begin position="96"/>
        <end position="105"/>
    </location>
</feature>
<dbReference type="Proteomes" id="UP000054477">
    <property type="component" value="Unassembled WGS sequence"/>
</dbReference>
<feature type="compositionally biased region" description="Low complexity" evidence="1">
    <location>
        <begin position="106"/>
        <end position="116"/>
    </location>
</feature>
<name>A0A0C9YHX9_9AGAR</name>
<dbReference type="SMART" id="SM00456">
    <property type="entry name" value="WW"/>
    <property type="match status" value="1"/>
</dbReference>